<evidence type="ECO:0000313" key="1">
    <source>
        <dbReference type="EMBL" id="ERG94689.1"/>
    </source>
</evidence>
<gene>
    <name evidence="1" type="ORF">J07HQW2_01126</name>
</gene>
<organism evidence="1 2">
    <name type="scientific">Haloquadratum walsbyi J07HQW2</name>
    <dbReference type="NCBI Taxonomy" id="1238425"/>
    <lineage>
        <taxon>Archaea</taxon>
        <taxon>Methanobacteriati</taxon>
        <taxon>Methanobacteriota</taxon>
        <taxon>Stenosarchaea group</taxon>
        <taxon>Halobacteria</taxon>
        <taxon>Halobacteriales</taxon>
        <taxon>Haloferacaceae</taxon>
        <taxon>Haloquadratum</taxon>
    </lineage>
</organism>
<dbReference type="HOGENOM" id="CLU_2127784_0_0_2"/>
<accession>U1MW80</accession>
<dbReference type="EMBL" id="KE356561">
    <property type="protein sequence ID" value="ERG94689.1"/>
    <property type="molecule type" value="Genomic_DNA"/>
</dbReference>
<sequence length="113" mass="12878">MCSATHTPPTRHIRVGLLLWNALPLLSTEVSLVREDVRHLRIRHLVGLVGHAPELVVVEAQPRHITEHDDDLMLSSASDEFVRHLMQFVFDRSGFLAPEAFDDLRSQTHLRLS</sequence>
<name>U1MW80_9EURY</name>
<proteinExistence type="predicted"/>
<dbReference type="AlphaFoldDB" id="U1MW80"/>
<dbReference type="Proteomes" id="UP000030710">
    <property type="component" value="Unassembled WGS sequence"/>
</dbReference>
<protein>
    <submittedName>
        <fullName evidence="1">Uncharacterized protein</fullName>
    </submittedName>
</protein>
<reference evidence="1 2" key="1">
    <citation type="journal article" date="2013" name="PLoS ONE">
        <title>Assembly-driven community genomics of a hypersaline microbial ecosystem.</title>
        <authorList>
            <person name="Podell S."/>
            <person name="Ugalde J.A."/>
            <person name="Narasingarao P."/>
            <person name="Banfield J.F."/>
            <person name="Heidelberg K.B."/>
            <person name="Allen E.E."/>
        </authorList>
    </citation>
    <scope>NUCLEOTIDE SEQUENCE [LARGE SCALE GENOMIC DNA]</scope>
    <source>
        <strain evidence="2">J07HQW2</strain>
    </source>
</reference>
<evidence type="ECO:0000313" key="2">
    <source>
        <dbReference type="Proteomes" id="UP000030710"/>
    </source>
</evidence>